<comment type="caution">
    <text evidence="1">The sequence shown here is derived from an EMBL/GenBank/DDBJ whole genome shotgun (WGS) entry which is preliminary data.</text>
</comment>
<evidence type="ECO:0000313" key="2">
    <source>
        <dbReference type="Proteomes" id="UP000236370"/>
    </source>
</evidence>
<dbReference type="EMBL" id="NBAG03000571">
    <property type="protein sequence ID" value="PNI14794.1"/>
    <property type="molecule type" value="Genomic_DNA"/>
</dbReference>
<sequence>MKIILDLLQMIVSNQVEQRKKIWMTERKKMKLLHLYMGPNQFWRAGYGVSNQGCSRNARHQRARSVPLQDQHLALAILLELAVQRGTLSQMLSAILLLLQLWDSGAQETDNERSA</sequence>
<organism evidence="1 2">
    <name type="scientific">Pan troglodytes</name>
    <name type="common">Chimpanzee</name>
    <dbReference type="NCBI Taxonomy" id="9598"/>
    <lineage>
        <taxon>Eukaryota</taxon>
        <taxon>Metazoa</taxon>
        <taxon>Chordata</taxon>
        <taxon>Craniata</taxon>
        <taxon>Vertebrata</taxon>
        <taxon>Euteleostomi</taxon>
        <taxon>Mammalia</taxon>
        <taxon>Eutheria</taxon>
        <taxon>Euarchontoglires</taxon>
        <taxon>Primates</taxon>
        <taxon>Haplorrhini</taxon>
        <taxon>Catarrhini</taxon>
        <taxon>Hominidae</taxon>
        <taxon>Pan</taxon>
    </lineage>
</organism>
<dbReference type="Proteomes" id="UP000236370">
    <property type="component" value="Unassembled WGS sequence"/>
</dbReference>
<evidence type="ECO:0000313" key="1">
    <source>
        <dbReference type="EMBL" id="PNI14794.1"/>
    </source>
</evidence>
<gene>
    <name evidence="1" type="ORF">CK820_G0052666</name>
</gene>
<dbReference type="AlphaFoldDB" id="A0A2J8IW99"/>
<protein>
    <submittedName>
        <fullName evidence="1">Uncharacterized protein</fullName>
    </submittedName>
</protein>
<proteinExistence type="predicted"/>
<accession>A0A2J8IW99</accession>
<reference evidence="1 2" key="1">
    <citation type="submission" date="2017-12" db="EMBL/GenBank/DDBJ databases">
        <title>High-resolution comparative analysis of great ape genomes.</title>
        <authorList>
            <person name="Pollen A."/>
            <person name="Hastie A."/>
            <person name="Hormozdiari F."/>
            <person name="Dougherty M."/>
            <person name="Liu R."/>
            <person name="Chaisson M."/>
            <person name="Hoppe E."/>
            <person name="Hill C."/>
            <person name="Pang A."/>
            <person name="Hillier L."/>
            <person name="Baker C."/>
            <person name="Armstrong J."/>
            <person name="Shendure J."/>
            <person name="Paten B."/>
            <person name="Wilson R."/>
            <person name="Chao H."/>
            <person name="Schneider V."/>
            <person name="Ventura M."/>
            <person name="Kronenberg Z."/>
            <person name="Murali S."/>
            <person name="Gordon D."/>
            <person name="Cantsilieris S."/>
            <person name="Munson K."/>
            <person name="Nelson B."/>
            <person name="Raja A."/>
            <person name="Underwood J."/>
            <person name="Diekhans M."/>
            <person name="Fiddes I."/>
            <person name="Haussler D."/>
            <person name="Eichler E."/>
        </authorList>
    </citation>
    <scope>NUCLEOTIDE SEQUENCE [LARGE SCALE GENOMIC DNA]</scope>
    <source>
        <strain evidence="1">Yerkes chimp pedigree #C0471</strain>
    </source>
</reference>
<name>A0A2J8IW99_PANTR</name>
<dbReference type="STRING" id="9598.ENSPTRP00000086356"/>